<dbReference type="RefSeq" id="WP_185979682.1">
    <property type="nucleotide sequence ID" value="NZ_CP060204.1"/>
</dbReference>
<dbReference type="EMBL" id="CP060204">
    <property type="protein sequence ID" value="QNH53472.1"/>
    <property type="molecule type" value="Genomic_DNA"/>
</dbReference>
<dbReference type="PANTHER" id="PTHR48098">
    <property type="entry name" value="ENTEROCHELIN ESTERASE-RELATED"/>
    <property type="match status" value="1"/>
</dbReference>
<sequence>MTNCKEINWHSARLDRMMNIRVYGAPTGVPILVFPTQDAMSDNFENFGMIEAVADDLRRGRIQLFCVDTVDTETWSNLWGDKTWRAQRQEQYYAYIIDEVVPRIYVENTSRRLPIAAGCSLGGLHAAIVFFRRPDLFDGVLSLSGVYDAKFFTDGWMNDVLYDNSPLDFLANMPGDHPYIDLYNRRRIVLCVGQGRWEEEGRRTTALMGDVLYSKDIHAWVDFWGYDVDHDWDWWKKQLVYFLPFVLREQA</sequence>
<proteinExistence type="predicted"/>
<keyword evidence="2" id="KW-1185">Reference proteome</keyword>
<organism evidence="1 2">
    <name type="scientific">Selenomonas timonae</name>
    <dbReference type="NCBI Taxonomy" id="2754044"/>
    <lineage>
        <taxon>Bacteria</taxon>
        <taxon>Bacillati</taxon>
        <taxon>Bacillota</taxon>
        <taxon>Negativicutes</taxon>
        <taxon>Selenomonadales</taxon>
        <taxon>Selenomonadaceae</taxon>
        <taxon>Selenomonas</taxon>
    </lineage>
</organism>
<gene>
    <name evidence="1" type="ORF">H1B31_06020</name>
</gene>
<dbReference type="Pfam" id="PF00756">
    <property type="entry name" value="Esterase"/>
    <property type="match status" value="1"/>
</dbReference>
<dbReference type="InterPro" id="IPR000801">
    <property type="entry name" value="Esterase-like"/>
</dbReference>
<accession>A0A7G7VH79</accession>
<dbReference type="Proteomes" id="UP000515480">
    <property type="component" value="Chromosome"/>
</dbReference>
<dbReference type="AlphaFoldDB" id="A0A7G7VH79"/>
<dbReference type="PANTHER" id="PTHR48098:SF3">
    <property type="entry name" value="IRON(III) ENTEROBACTIN ESTERASE"/>
    <property type="match status" value="1"/>
</dbReference>
<dbReference type="InterPro" id="IPR029058">
    <property type="entry name" value="AB_hydrolase_fold"/>
</dbReference>
<protein>
    <submittedName>
        <fullName evidence="1">Esterase family protein</fullName>
    </submittedName>
</protein>
<name>A0A7G7VH79_9FIRM</name>
<dbReference type="KEGG" id="stim:H1B31_06020"/>
<reference evidence="1 2" key="1">
    <citation type="submission" date="2020-07" db="EMBL/GenBank/DDBJ databases">
        <title>Complete genome and description of Selenomonas timonensis sp. nov., a new bacterium isolated from a gingivitis subject.</title>
        <authorList>
            <person name="Antezack A."/>
        </authorList>
    </citation>
    <scope>NUCLEOTIDE SEQUENCE [LARGE SCALE GENOMIC DNA]</scope>
    <source>
        <strain evidence="1 2">Marseille-Q3039</strain>
    </source>
</reference>
<dbReference type="SUPFAM" id="SSF53474">
    <property type="entry name" value="alpha/beta-Hydrolases"/>
    <property type="match status" value="1"/>
</dbReference>
<evidence type="ECO:0000313" key="1">
    <source>
        <dbReference type="EMBL" id="QNH53472.1"/>
    </source>
</evidence>
<dbReference type="InterPro" id="IPR050583">
    <property type="entry name" value="Mycobacterial_A85_antigen"/>
</dbReference>
<evidence type="ECO:0000313" key="2">
    <source>
        <dbReference type="Proteomes" id="UP000515480"/>
    </source>
</evidence>
<dbReference type="Gene3D" id="3.40.50.1820">
    <property type="entry name" value="alpha/beta hydrolase"/>
    <property type="match status" value="1"/>
</dbReference>